<dbReference type="SUPFAM" id="SSF69304">
    <property type="entry name" value="Tricorn protease N-terminal domain"/>
    <property type="match status" value="1"/>
</dbReference>
<gene>
    <name evidence="4" type="ORF">SAMN02745691_02133</name>
</gene>
<dbReference type="Gene3D" id="2.120.10.30">
    <property type="entry name" value="TolB, C-terminal domain"/>
    <property type="match status" value="1"/>
</dbReference>
<dbReference type="Proteomes" id="UP000184342">
    <property type="component" value="Unassembled WGS sequence"/>
</dbReference>
<protein>
    <recommendedName>
        <fullName evidence="3">Prolow-density lipoprotein receptor-related protein 1-like beta-propeller domain-containing protein</fullName>
    </recommendedName>
</protein>
<evidence type="ECO:0000313" key="5">
    <source>
        <dbReference type="Proteomes" id="UP000184342"/>
    </source>
</evidence>
<dbReference type="Gene3D" id="2.60.40.1240">
    <property type="match status" value="1"/>
</dbReference>
<keyword evidence="5" id="KW-1185">Reference proteome</keyword>
<accession>A0A1M6K642</accession>
<name>A0A1M6K642_9FIRM</name>
<feature type="signal peptide" evidence="2">
    <location>
        <begin position="1"/>
        <end position="25"/>
    </location>
</feature>
<dbReference type="SUPFAM" id="SSF63825">
    <property type="entry name" value="YWTD domain"/>
    <property type="match status" value="1"/>
</dbReference>
<dbReference type="Pfam" id="PF16472">
    <property type="entry name" value="DUF5050"/>
    <property type="match status" value="1"/>
</dbReference>
<dbReference type="PROSITE" id="PS51257">
    <property type="entry name" value="PROKAR_LIPOPROTEIN"/>
    <property type="match status" value="1"/>
</dbReference>
<proteinExistence type="predicted"/>
<organism evidence="4 5">
    <name type="scientific">Parasporobacterium paucivorans DSM 15970</name>
    <dbReference type="NCBI Taxonomy" id="1122934"/>
    <lineage>
        <taxon>Bacteria</taxon>
        <taxon>Bacillati</taxon>
        <taxon>Bacillota</taxon>
        <taxon>Clostridia</taxon>
        <taxon>Lachnospirales</taxon>
        <taxon>Lachnospiraceae</taxon>
        <taxon>Parasporobacterium</taxon>
    </lineage>
</organism>
<evidence type="ECO:0000256" key="2">
    <source>
        <dbReference type="SAM" id="SignalP"/>
    </source>
</evidence>
<dbReference type="OrthoDB" id="9788659at2"/>
<dbReference type="InterPro" id="IPR029050">
    <property type="entry name" value="Immunoprotect_excell_Ig-like"/>
</dbReference>
<dbReference type="AlphaFoldDB" id="A0A1M6K642"/>
<feature type="chain" id="PRO_5038814030" description="Prolow-density lipoprotein receptor-related protein 1-like beta-propeller domain-containing protein" evidence="2">
    <location>
        <begin position="26"/>
        <end position="577"/>
    </location>
</feature>
<feature type="domain" description="Prolow-density lipoprotein receptor-related protein 1-like beta-propeller" evidence="3">
    <location>
        <begin position="35"/>
        <end position="299"/>
    </location>
</feature>
<dbReference type="EMBL" id="FQYT01000025">
    <property type="protein sequence ID" value="SHJ54421.1"/>
    <property type="molecule type" value="Genomic_DNA"/>
</dbReference>
<dbReference type="STRING" id="1122934.SAMN02745691_02133"/>
<reference evidence="4 5" key="1">
    <citation type="submission" date="2016-11" db="EMBL/GenBank/DDBJ databases">
        <authorList>
            <person name="Jaros S."/>
            <person name="Januszkiewicz K."/>
            <person name="Wedrychowicz H."/>
        </authorList>
    </citation>
    <scope>NUCLEOTIDE SEQUENCE [LARGE SCALE GENOMIC DNA]</scope>
    <source>
        <strain evidence="4 5">DSM 15970</strain>
    </source>
</reference>
<evidence type="ECO:0000313" key="4">
    <source>
        <dbReference type="EMBL" id="SHJ54421.1"/>
    </source>
</evidence>
<evidence type="ECO:0000259" key="3">
    <source>
        <dbReference type="Pfam" id="PF16472"/>
    </source>
</evidence>
<evidence type="ECO:0000256" key="1">
    <source>
        <dbReference type="ARBA" id="ARBA00022729"/>
    </source>
</evidence>
<dbReference type="RefSeq" id="WP_073994395.1">
    <property type="nucleotide sequence ID" value="NZ_FQYT01000025.1"/>
</dbReference>
<dbReference type="InterPro" id="IPR032485">
    <property type="entry name" value="LRP1-like_beta_prop"/>
</dbReference>
<dbReference type="InterPro" id="IPR011042">
    <property type="entry name" value="6-blade_b-propeller_TolB-like"/>
</dbReference>
<dbReference type="PANTHER" id="PTHR32256:SF17">
    <property type="entry name" value="EGF-LIKE DOMAIN-CONTAINING PROTEIN"/>
    <property type="match status" value="1"/>
</dbReference>
<keyword evidence="1 2" id="KW-0732">Signal</keyword>
<dbReference type="InterPro" id="IPR053369">
    <property type="entry name" value="SrfA-induced_signal"/>
</dbReference>
<dbReference type="PANTHER" id="PTHR32256">
    <property type="match status" value="1"/>
</dbReference>
<sequence length="577" mass="64990">MWRKSRKYLLASFVLSILVFTGCSSESSNELMMGNTNANLSNGGPSVLYDDWIFFMNYADANNLYKIKTDGTGETKVSGDAAYYLNSYGDWLYYTNGSESNRLYKIRPDGTGREILSDRVSYNTLVLQDWIYFIDYTDPEDISTYGRIFRIKTDGSGKQQVNDSATGTFGISDGWIYYLRQDDSKIYKIKADGSGNAKISDVAALNFNVLGDYLYYVDSDYGNNTIWKMKTDGTGSVRLSEDKVSAMNVTPDWIYYGSTLSDGKGLEFKKMKLDGSQAVKVNDDDPISISVIGDRIVYICFDFANFSTKEVFINTDGTGRVEYLVKQESEAPEVEKYPMNEDVKAGDLTVTVNSAYSTNIIVNHEPGLESQIYDDVTDDMYLFVNMTVTNNGSNEVDLKQMTGITEDSSDGGSSTYWAMLADVTDETGRDDFRFHLNWAGYSDSLILQPGAQREIQSFFFQTRKSYPVYLNLFNGKDMDPLAEIEVTAVEEYVISNASALEIMKEQFGGYEISQLNGIGFRMEGEAEDKMYYSFEVRSPGSSATEYYLVKRDTGVIYIGEHDEKYPEYTAVPVRPLE</sequence>